<evidence type="ECO:0000256" key="2">
    <source>
        <dbReference type="ARBA" id="ARBA00010036"/>
    </source>
</evidence>
<evidence type="ECO:0000256" key="11">
    <source>
        <dbReference type="ARBA" id="ARBA00023180"/>
    </source>
</evidence>
<comment type="similarity">
    <text evidence="2">Belongs to the peptidase S9B family. DPPIV subfamily.</text>
</comment>
<organism evidence="16 17">
    <name type="scientific">Argiope bruennichi</name>
    <name type="common">Wasp spider</name>
    <name type="synonym">Aranea bruennichi</name>
    <dbReference type="NCBI Taxonomy" id="94029"/>
    <lineage>
        <taxon>Eukaryota</taxon>
        <taxon>Metazoa</taxon>
        <taxon>Ecdysozoa</taxon>
        <taxon>Arthropoda</taxon>
        <taxon>Chelicerata</taxon>
        <taxon>Arachnida</taxon>
        <taxon>Araneae</taxon>
        <taxon>Araneomorphae</taxon>
        <taxon>Entelegynae</taxon>
        <taxon>Araneoidea</taxon>
        <taxon>Araneidae</taxon>
        <taxon>Argiope</taxon>
    </lineage>
</organism>
<dbReference type="EMBL" id="JABXBU010000015">
    <property type="protein sequence ID" value="KAF8786763.1"/>
    <property type="molecule type" value="Genomic_DNA"/>
</dbReference>
<keyword evidence="8" id="KW-0735">Signal-anchor</keyword>
<dbReference type="InterPro" id="IPR050278">
    <property type="entry name" value="Serine_Prot_S9B/DPPIV"/>
</dbReference>
<dbReference type="Gene3D" id="3.40.50.1820">
    <property type="entry name" value="alpha/beta hydrolase"/>
    <property type="match status" value="1"/>
</dbReference>
<dbReference type="Pfam" id="PF00326">
    <property type="entry name" value="Peptidase_S9"/>
    <property type="match status" value="1"/>
</dbReference>
<dbReference type="InterPro" id="IPR029058">
    <property type="entry name" value="AB_hydrolase_fold"/>
</dbReference>
<dbReference type="InterPro" id="IPR001375">
    <property type="entry name" value="Peptidase_S9_cat"/>
</dbReference>
<dbReference type="PANTHER" id="PTHR11731">
    <property type="entry name" value="PROTEASE FAMILY S9B,C DIPEPTIDYL-PEPTIDASE IV-RELATED"/>
    <property type="match status" value="1"/>
</dbReference>
<dbReference type="GO" id="GO:0012505">
    <property type="term" value="C:endomembrane system"/>
    <property type="evidence" value="ECO:0007669"/>
    <property type="project" value="UniProtKB-SubCell"/>
</dbReference>
<evidence type="ECO:0000259" key="15">
    <source>
        <dbReference type="Pfam" id="PF00930"/>
    </source>
</evidence>
<dbReference type="Gene3D" id="2.140.10.30">
    <property type="entry name" value="Dipeptidylpeptidase IV, N-terminal domain"/>
    <property type="match status" value="1"/>
</dbReference>
<dbReference type="Proteomes" id="UP000807504">
    <property type="component" value="Unassembled WGS sequence"/>
</dbReference>
<evidence type="ECO:0000313" key="17">
    <source>
        <dbReference type="Proteomes" id="UP000807504"/>
    </source>
</evidence>
<keyword evidence="5" id="KW-0812">Transmembrane</keyword>
<evidence type="ECO:0000256" key="3">
    <source>
        <dbReference type="ARBA" id="ARBA00022438"/>
    </source>
</evidence>
<evidence type="ECO:0000256" key="12">
    <source>
        <dbReference type="ARBA" id="ARBA00037847"/>
    </source>
</evidence>
<evidence type="ECO:0000256" key="1">
    <source>
        <dbReference type="ARBA" id="ARBA00004606"/>
    </source>
</evidence>
<evidence type="ECO:0000256" key="8">
    <source>
        <dbReference type="ARBA" id="ARBA00022968"/>
    </source>
</evidence>
<keyword evidence="11" id="KW-0325">Glycoprotein</keyword>
<evidence type="ECO:0000256" key="7">
    <source>
        <dbReference type="ARBA" id="ARBA00022825"/>
    </source>
</evidence>
<reference evidence="16" key="2">
    <citation type="submission" date="2020-06" db="EMBL/GenBank/DDBJ databases">
        <authorList>
            <person name="Sheffer M."/>
        </authorList>
    </citation>
    <scope>NUCLEOTIDE SEQUENCE</scope>
</reference>
<dbReference type="GO" id="GO:0008239">
    <property type="term" value="F:dipeptidyl-peptidase activity"/>
    <property type="evidence" value="ECO:0007669"/>
    <property type="project" value="TreeGrafter"/>
</dbReference>
<evidence type="ECO:0000256" key="10">
    <source>
        <dbReference type="ARBA" id="ARBA00023136"/>
    </source>
</evidence>
<proteinExistence type="inferred from homology"/>
<evidence type="ECO:0000256" key="4">
    <source>
        <dbReference type="ARBA" id="ARBA00022670"/>
    </source>
</evidence>
<dbReference type="GO" id="GO:0008236">
    <property type="term" value="F:serine-type peptidase activity"/>
    <property type="evidence" value="ECO:0007669"/>
    <property type="project" value="UniProtKB-KW"/>
</dbReference>
<dbReference type="GO" id="GO:0006508">
    <property type="term" value="P:proteolysis"/>
    <property type="evidence" value="ECO:0007669"/>
    <property type="project" value="UniProtKB-KW"/>
</dbReference>
<dbReference type="AlphaFoldDB" id="A0A8T0FCV5"/>
<evidence type="ECO:0000256" key="13">
    <source>
        <dbReference type="ARBA" id="ARBA00072929"/>
    </source>
</evidence>
<dbReference type="InterPro" id="IPR002469">
    <property type="entry name" value="Peptidase_S9B_N"/>
</dbReference>
<keyword evidence="7" id="KW-0720">Serine protease</keyword>
<reference evidence="16" key="1">
    <citation type="journal article" date="2020" name="bioRxiv">
        <title>Chromosome-level reference genome of the European wasp spider Argiope bruennichi: a resource for studies on range expansion and evolutionary adaptation.</title>
        <authorList>
            <person name="Sheffer M.M."/>
            <person name="Hoppe A."/>
            <person name="Krehenwinkel H."/>
            <person name="Uhl G."/>
            <person name="Kuss A.W."/>
            <person name="Jensen L."/>
            <person name="Jensen C."/>
            <person name="Gillespie R.G."/>
            <person name="Hoff K.J."/>
            <person name="Prost S."/>
        </authorList>
    </citation>
    <scope>NUCLEOTIDE SEQUENCE</scope>
</reference>
<dbReference type="SUPFAM" id="SSF53474">
    <property type="entry name" value="alpha/beta-Hydrolases"/>
    <property type="match status" value="1"/>
</dbReference>
<dbReference type="PANTHER" id="PTHR11731:SF200">
    <property type="entry name" value="DIPEPTIDYL PEPTIDASE 10, ISOFORM B"/>
    <property type="match status" value="1"/>
</dbReference>
<evidence type="ECO:0000256" key="6">
    <source>
        <dbReference type="ARBA" id="ARBA00022801"/>
    </source>
</evidence>
<gene>
    <name evidence="16" type="ORF">HNY73_008436</name>
</gene>
<dbReference type="FunFam" id="3.40.50.1820:FF:000003">
    <property type="entry name" value="Dipeptidyl peptidase 4"/>
    <property type="match status" value="1"/>
</dbReference>
<keyword evidence="10" id="KW-0472">Membrane</keyword>
<name>A0A8T0FCV5_ARGBR</name>
<evidence type="ECO:0000256" key="9">
    <source>
        <dbReference type="ARBA" id="ARBA00022989"/>
    </source>
</evidence>
<keyword evidence="3" id="KW-0031">Aminopeptidase</keyword>
<dbReference type="GO" id="GO:0004177">
    <property type="term" value="F:aminopeptidase activity"/>
    <property type="evidence" value="ECO:0007669"/>
    <property type="project" value="UniProtKB-KW"/>
</dbReference>
<keyword evidence="17" id="KW-1185">Reference proteome</keyword>
<accession>A0A8T0FCV5</accession>
<evidence type="ECO:0000259" key="14">
    <source>
        <dbReference type="Pfam" id="PF00326"/>
    </source>
</evidence>
<dbReference type="Pfam" id="PF00930">
    <property type="entry name" value="DPPIV_N"/>
    <property type="match status" value="1"/>
</dbReference>
<dbReference type="GO" id="GO:0005886">
    <property type="term" value="C:plasma membrane"/>
    <property type="evidence" value="ECO:0007669"/>
    <property type="project" value="TreeGrafter"/>
</dbReference>
<feature type="domain" description="Peptidase S9 prolyl oligopeptidase catalytic" evidence="14">
    <location>
        <begin position="314"/>
        <end position="517"/>
    </location>
</feature>
<feature type="domain" description="Dipeptidylpeptidase IV N-terminal" evidence="15">
    <location>
        <begin position="2"/>
        <end position="227"/>
    </location>
</feature>
<evidence type="ECO:0000256" key="5">
    <source>
        <dbReference type="ARBA" id="ARBA00022692"/>
    </source>
</evidence>
<keyword evidence="6" id="KW-0378">Hydrolase</keyword>
<dbReference type="SUPFAM" id="SSF82171">
    <property type="entry name" value="DPP6 N-terminal domain-like"/>
    <property type="match status" value="1"/>
</dbReference>
<sequence>MLQFAQWGRGGSQLVFVRDSNMFYMPQFSALTKPRPLTTNGENDVILNGVPDWVYEEEILQSNNAIWWSDDGTKIAYACFNDSAVDFINLPKYGDYHDVTNLYPQFRRFRYPKAGRNNPTVKLWVIDLTRMDYAKTEIVPPDDYKENYILKLDYSFMVPYYNYTGKDVLFYFAKMNLPRESHGRGWIDMQDKPVFGEDKRFYFIRLPLADGKAGYFRHVAMINTSVSTTNEDLKRDLQNLVLDLLDSNDNVRCKIESTAMPQLRTFNVPIEGGYNANVRLLLPPGLRDEEMVKYPMVINVYGGPGSQMVTDKFSVHWGSYLASRKNFVYSWIDGRGSGNQGDKRLHEIYRKLGSTEIEDQLNVASYLKNEIPFIDRYRTAIWGWSYGGYSTIMALATDSQVFNCGIAVAPVTSWLYYDSVYSERYMQMPWATDNYIGYEKADVTKKAANIKDKKLLLIHGTADDNVHTQQSLMLMKAITDAGVMYHAQVYPDESHSLSNVKSHLYRTMESFLDNCFGIPEGEERLPPQTEEKKR</sequence>
<evidence type="ECO:0000313" key="16">
    <source>
        <dbReference type="EMBL" id="KAF8786763.1"/>
    </source>
</evidence>
<keyword evidence="9" id="KW-1133">Transmembrane helix</keyword>
<protein>
    <recommendedName>
        <fullName evidence="13">Venom dipeptidyl peptidase 4</fullName>
    </recommendedName>
</protein>
<comment type="subcellular location">
    <subcellularLocation>
        <location evidence="12">Endomembrane system</location>
        <topology evidence="12">Single-pass membrane protein</topology>
    </subcellularLocation>
    <subcellularLocation>
        <location evidence="1">Membrane</location>
        <topology evidence="1">Single-pass type II membrane protein</topology>
    </subcellularLocation>
</comment>
<keyword evidence="4" id="KW-0645">Protease</keyword>
<comment type="caution">
    <text evidence="16">The sequence shown here is derived from an EMBL/GenBank/DDBJ whole genome shotgun (WGS) entry which is preliminary data.</text>
</comment>